<reference evidence="1 2" key="1">
    <citation type="journal article" date="2020" name="Cell">
        <title>Large-Scale Comparative Analyses of Tick Genomes Elucidate Their Genetic Diversity and Vector Capacities.</title>
        <authorList>
            <consortium name="Tick Genome and Microbiome Consortium (TIGMIC)"/>
            <person name="Jia N."/>
            <person name="Wang J."/>
            <person name="Shi W."/>
            <person name="Du L."/>
            <person name="Sun Y."/>
            <person name="Zhan W."/>
            <person name="Jiang J.F."/>
            <person name="Wang Q."/>
            <person name="Zhang B."/>
            <person name="Ji P."/>
            <person name="Bell-Sakyi L."/>
            <person name="Cui X.M."/>
            <person name="Yuan T.T."/>
            <person name="Jiang B.G."/>
            <person name="Yang W.F."/>
            <person name="Lam T.T."/>
            <person name="Chang Q.C."/>
            <person name="Ding S.J."/>
            <person name="Wang X.J."/>
            <person name="Zhu J.G."/>
            <person name="Ruan X.D."/>
            <person name="Zhao L."/>
            <person name="Wei J.T."/>
            <person name="Ye R.Z."/>
            <person name="Que T.C."/>
            <person name="Du C.H."/>
            <person name="Zhou Y.H."/>
            <person name="Cheng J.X."/>
            <person name="Dai P.F."/>
            <person name="Guo W.B."/>
            <person name="Han X.H."/>
            <person name="Huang E.J."/>
            <person name="Li L.F."/>
            <person name="Wei W."/>
            <person name="Gao Y.C."/>
            <person name="Liu J.Z."/>
            <person name="Shao H.Z."/>
            <person name="Wang X."/>
            <person name="Wang C.C."/>
            <person name="Yang T.C."/>
            <person name="Huo Q.B."/>
            <person name="Li W."/>
            <person name="Chen H.Y."/>
            <person name="Chen S.E."/>
            <person name="Zhou L.G."/>
            <person name="Ni X.B."/>
            <person name="Tian J.H."/>
            <person name="Sheng Y."/>
            <person name="Liu T."/>
            <person name="Pan Y.S."/>
            <person name="Xia L.Y."/>
            <person name="Li J."/>
            <person name="Zhao F."/>
            <person name="Cao W.C."/>
        </authorList>
    </citation>
    <scope>NUCLEOTIDE SEQUENCE [LARGE SCALE GENOMIC DNA]</scope>
    <source>
        <strain evidence="1">Iper-2018</strain>
    </source>
</reference>
<feature type="non-terminal residue" evidence="1">
    <location>
        <position position="1429"/>
    </location>
</feature>
<comment type="caution">
    <text evidence="1">The sequence shown here is derived from an EMBL/GenBank/DDBJ whole genome shotgun (WGS) entry which is preliminary data.</text>
</comment>
<keyword evidence="2" id="KW-1185">Reference proteome</keyword>
<proteinExistence type="predicted"/>
<accession>A0AC60Q4J7</accession>
<dbReference type="EMBL" id="JABSTQ010009508">
    <property type="protein sequence ID" value="KAG0428574.1"/>
    <property type="molecule type" value="Genomic_DNA"/>
</dbReference>
<organism evidence="1 2">
    <name type="scientific">Ixodes persulcatus</name>
    <name type="common">Taiga tick</name>
    <dbReference type="NCBI Taxonomy" id="34615"/>
    <lineage>
        <taxon>Eukaryota</taxon>
        <taxon>Metazoa</taxon>
        <taxon>Ecdysozoa</taxon>
        <taxon>Arthropoda</taxon>
        <taxon>Chelicerata</taxon>
        <taxon>Arachnida</taxon>
        <taxon>Acari</taxon>
        <taxon>Parasitiformes</taxon>
        <taxon>Ixodida</taxon>
        <taxon>Ixodoidea</taxon>
        <taxon>Ixodidae</taxon>
        <taxon>Ixodinae</taxon>
        <taxon>Ixodes</taxon>
    </lineage>
</organism>
<evidence type="ECO:0000313" key="1">
    <source>
        <dbReference type="EMBL" id="KAG0428574.1"/>
    </source>
</evidence>
<dbReference type="Proteomes" id="UP000805193">
    <property type="component" value="Unassembled WGS sequence"/>
</dbReference>
<sequence>MAKAPKTDMSAKITDHKSGVPDRPTDISQGLRREESAYMHDMMGKPAVVKSPESTAKNAELSKLLRREEERLRKIERNLQRPDLIEQNLREATTRTMNAESEFASSGNIKTDTRMRMTDDPRYAEPLPSAKQKSVPVSPIKQASPSKAAAARQPLTGGGLYTAMNDNVKTDMVAGITDHRSHLDELSKTMQDRVREEESNYARDVKKAPEKKDQEVPKQEALAGVSNVSTKTYAYITDNRSKMRELSGTTRERLREEEDSYLRDMHPHPGMKAESVKPSGTATPNAGAVRETIPQPQAGAMPGGGREIGGTPGGVGAGSGAGAGGSKGGGSAGSARVAPTTTRQKDDDYADSEEYEHERNICWLVPERIQRMFSPVKPQRPYRAAGASPPLEMEVDDESFHPYLNQSEAMQTGYQPEEERVMYTTRSPVPGRRRMYETEQERKIMYQGNLDPSFVYQEMQGGGMVYAGKGLMYDDQQQGIVYQDAQCAAMYMEEPEQRVVYQDPRMVYQQQMVEAMPQVQMTQALPQQQYAYVTGRPAACMYSPSQNVVTQKGYIKISVSEQDLSRNWTDRYPSGGPNRQRSGVVAGRPQPMTMQQAQGSDATGFRMYMNAQRQYQGQSPGGSMESEGGSFTRDESFGMKTAAVQTMPDLPISTTVQTEIAQKETKSVHVKAETDEVATQQNFPKWTVSNTQTFPPYVPGAGMPFMGMGQMASPFMSTRMPMAPPMMHEPPPPPPASSLPCNECDREKTCCEDVPFEDLQRNIEEDIANIVNENMNVKISNEDTKILVARPDSPYKLVYLIPQRPEIVKEAKSIQTANLPEDKGMQTVGKGRNLSQRSVADVEAAEAGCQIKVSKINTKECRVNGKRVRTTKAFRISQSEDQDGMTEVIQDSSSSDHGRSRSKSRSKTMSRRAVSEGKYPQSITISVGRTSSTTERSRSRSCNLSPVRSVVTGPNRSPRQAGKRWKEISISSSYSSASSRTNGSIIGVSSNAGTASTHTSYCFDPPKRSPFRSCSMTNVPPSSTAQSPVRCLMAGGATGMVCEGNKEWRHDYRNKVGTSSSKVYVERAYPERPDPKYRPECRSPLSIDPNVILRTDTGAPRRTEVCTRTPEGFTRRITEVYTTRPSDKRTYSPVGEQPPRMSARPRSASSGRRSVTNYEGLQTAGVEMGAVGQSSNYHAEQIAKQIAHQLAPQLSAMKQMEPQRYVQEQETIRQPSRSPSAPQGTALQPLPQRAFQNSPRPVYMAESPEDDVYRGGYYTYKAQHSQERLLNEQSHKISKDCKVRYNREAAPSVSQGLSPQSSRQQPARYASHGNNRRMMVQSSMSQALHPTYQHASLRTNYTPYSKPSTIRQPGQAPPRYILPIQLQVTGRSNHEPVSMATFRATVPVPAHAEVMAPSKAMRFIQPDVSPSRAHSPQRCPVDKKKAFYK</sequence>
<gene>
    <name evidence="1" type="ORF">HPB47_024446</name>
</gene>
<protein>
    <submittedName>
        <fullName evidence="1">Uncharacterized protein</fullName>
    </submittedName>
</protein>
<evidence type="ECO:0000313" key="2">
    <source>
        <dbReference type="Proteomes" id="UP000805193"/>
    </source>
</evidence>
<name>A0AC60Q4J7_IXOPE</name>